<evidence type="ECO:0000259" key="1">
    <source>
        <dbReference type="Pfam" id="PF12996"/>
    </source>
</evidence>
<sequence length="327" mass="37632">MKLYYIASGYRRPIDILDNALIKALTQRFQEVSFFLSNRTPYSQLLPDIRCAAPDYVLTMVGPKSFLPTEIIRSVRSMGIRTGAWFVDDPYAIDNALPVAREYDDVFTIDSGCVPYYARSGCAQVHHLPLGTDTDIFRPYVVHPTYHHDVCFLGTGYENRLAFMKEMLRYVERNVRVQLIGHFWDSVDWSSGCVPSIRGKWVNFSETPRYFNGASIVLNLHRSEDDPLLDKNRSGAPGHSINNRTFDIAACRAFQLTDYRPDLPLFYRPEEEIVCFDSPKECAELIHRYLHDRPARNEIADRAYRRTLAGHTFADRLDAMLSLIRST</sequence>
<organism evidence="3 4">
    <name type="scientific">Paenibacillus thiaminolyticus</name>
    <name type="common">Bacillus thiaminolyticus</name>
    <dbReference type="NCBI Taxonomy" id="49283"/>
    <lineage>
        <taxon>Bacteria</taxon>
        <taxon>Bacillati</taxon>
        <taxon>Bacillota</taxon>
        <taxon>Bacilli</taxon>
        <taxon>Bacillales</taxon>
        <taxon>Paenibacillaceae</taxon>
        <taxon>Paenibacillus</taxon>
    </lineage>
</organism>
<dbReference type="InterPro" id="IPR024542">
    <property type="entry name" value="YkvP_N"/>
</dbReference>
<dbReference type="InterPro" id="IPR055259">
    <property type="entry name" value="YkvP/CgeB_Glyco_trans-like"/>
</dbReference>
<dbReference type="OrthoDB" id="110463at2"/>
<protein>
    <submittedName>
        <fullName evidence="3">Uncharacterized protein</fullName>
    </submittedName>
</protein>
<feature type="domain" description="Spore protein YkvP/CgeB glycosyl transferase-like" evidence="2">
    <location>
        <begin position="166"/>
        <end position="321"/>
    </location>
</feature>
<feature type="domain" description="Spore protein YkvP N-terminal" evidence="1">
    <location>
        <begin position="85"/>
        <end position="157"/>
    </location>
</feature>
<gene>
    <name evidence="3" type="ORF">DQX05_13545</name>
</gene>
<dbReference type="AlphaFoldDB" id="A0A3A3H2K6"/>
<dbReference type="Proteomes" id="UP000266177">
    <property type="component" value="Unassembled WGS sequence"/>
</dbReference>
<dbReference type="RefSeq" id="WP_119794140.1">
    <property type="nucleotide sequence ID" value="NZ_QYZD01000011.1"/>
</dbReference>
<evidence type="ECO:0000313" key="3">
    <source>
        <dbReference type="EMBL" id="RJG23271.1"/>
    </source>
</evidence>
<dbReference type="Pfam" id="PF13524">
    <property type="entry name" value="Glyco_trans_1_2"/>
    <property type="match status" value="1"/>
</dbReference>
<evidence type="ECO:0000313" key="4">
    <source>
        <dbReference type="Proteomes" id="UP000266177"/>
    </source>
</evidence>
<name>A0A3A3H2K6_PANTH</name>
<reference evidence="3 4" key="1">
    <citation type="submission" date="2018-09" db="EMBL/GenBank/DDBJ databases">
        <title>Paenibacillus SK2017-BO5.</title>
        <authorList>
            <person name="Piskunova J.V."/>
            <person name="Dubiley S.A."/>
            <person name="Severinov K.V."/>
        </authorList>
    </citation>
    <scope>NUCLEOTIDE SEQUENCE [LARGE SCALE GENOMIC DNA]</scope>
    <source>
        <strain evidence="3 4">BO5</strain>
    </source>
</reference>
<proteinExistence type="predicted"/>
<accession>A0A3A3H2K6</accession>
<dbReference type="EMBL" id="QYZD01000011">
    <property type="protein sequence ID" value="RJG23271.1"/>
    <property type="molecule type" value="Genomic_DNA"/>
</dbReference>
<dbReference type="Pfam" id="PF12996">
    <property type="entry name" value="DUF3880"/>
    <property type="match status" value="1"/>
</dbReference>
<evidence type="ECO:0000259" key="2">
    <source>
        <dbReference type="Pfam" id="PF13524"/>
    </source>
</evidence>
<comment type="caution">
    <text evidence="3">The sequence shown here is derived from an EMBL/GenBank/DDBJ whole genome shotgun (WGS) entry which is preliminary data.</text>
</comment>